<accession>A0A4Y2GA09</accession>
<sequence length="76" mass="8657">TGLCRQTRVNACLEGKDKALHWALLDLRKVGRFMMTTHLRSSWPFVPSDSFHPPALCGLDDQSWKGDITKRITFTP</sequence>
<keyword evidence="2" id="KW-1185">Reference proteome</keyword>
<dbReference type="AlphaFoldDB" id="A0A4Y2GA09"/>
<reference evidence="1 2" key="1">
    <citation type="journal article" date="2019" name="Sci. Rep.">
        <title>Orb-weaving spider Araneus ventricosus genome elucidates the spidroin gene catalogue.</title>
        <authorList>
            <person name="Kono N."/>
            <person name="Nakamura H."/>
            <person name="Ohtoshi R."/>
            <person name="Moran D.A.P."/>
            <person name="Shinohara A."/>
            <person name="Yoshida Y."/>
            <person name="Fujiwara M."/>
            <person name="Mori M."/>
            <person name="Tomita M."/>
            <person name="Arakawa K."/>
        </authorList>
    </citation>
    <scope>NUCLEOTIDE SEQUENCE [LARGE SCALE GENOMIC DNA]</scope>
</reference>
<dbReference type="Proteomes" id="UP000499080">
    <property type="component" value="Unassembled WGS sequence"/>
</dbReference>
<evidence type="ECO:0000313" key="2">
    <source>
        <dbReference type="Proteomes" id="UP000499080"/>
    </source>
</evidence>
<proteinExistence type="predicted"/>
<dbReference type="EMBL" id="BGPR01098504">
    <property type="protein sequence ID" value="GBM49438.1"/>
    <property type="molecule type" value="Genomic_DNA"/>
</dbReference>
<protein>
    <submittedName>
        <fullName evidence="1">Uncharacterized protein</fullName>
    </submittedName>
</protein>
<comment type="caution">
    <text evidence="1">The sequence shown here is derived from an EMBL/GenBank/DDBJ whole genome shotgun (WGS) entry which is preliminary data.</text>
</comment>
<evidence type="ECO:0000313" key="1">
    <source>
        <dbReference type="EMBL" id="GBM49438.1"/>
    </source>
</evidence>
<name>A0A4Y2GA09_ARAVE</name>
<feature type="non-terminal residue" evidence="1">
    <location>
        <position position="1"/>
    </location>
</feature>
<organism evidence="1 2">
    <name type="scientific">Araneus ventricosus</name>
    <name type="common">Orbweaver spider</name>
    <name type="synonym">Epeira ventricosa</name>
    <dbReference type="NCBI Taxonomy" id="182803"/>
    <lineage>
        <taxon>Eukaryota</taxon>
        <taxon>Metazoa</taxon>
        <taxon>Ecdysozoa</taxon>
        <taxon>Arthropoda</taxon>
        <taxon>Chelicerata</taxon>
        <taxon>Arachnida</taxon>
        <taxon>Araneae</taxon>
        <taxon>Araneomorphae</taxon>
        <taxon>Entelegynae</taxon>
        <taxon>Araneoidea</taxon>
        <taxon>Araneidae</taxon>
        <taxon>Araneus</taxon>
    </lineage>
</organism>
<gene>
    <name evidence="1" type="ORF">AVEN_179707_1</name>
</gene>